<dbReference type="InterPro" id="IPR036928">
    <property type="entry name" value="AS_sf"/>
</dbReference>
<evidence type="ECO:0000313" key="2">
    <source>
        <dbReference type="EMBL" id="NBN77472.1"/>
    </source>
</evidence>
<dbReference type="Gene3D" id="3.90.1300.10">
    <property type="entry name" value="Amidase signature (AS) domain"/>
    <property type="match status" value="1"/>
</dbReference>
<accession>A0A7X5J843</accession>
<dbReference type="GO" id="GO:0012505">
    <property type="term" value="C:endomembrane system"/>
    <property type="evidence" value="ECO:0007669"/>
    <property type="project" value="TreeGrafter"/>
</dbReference>
<dbReference type="InterPro" id="IPR052739">
    <property type="entry name" value="FAAH2"/>
</dbReference>
<dbReference type="AlphaFoldDB" id="A0A7X5J843"/>
<gene>
    <name evidence="2" type="ORF">GWI72_04240</name>
</gene>
<dbReference type="PANTHER" id="PTHR43372:SF4">
    <property type="entry name" value="FATTY-ACID AMIDE HYDROLASE 2"/>
    <property type="match status" value="1"/>
</dbReference>
<dbReference type="EMBL" id="JAABLQ010000001">
    <property type="protein sequence ID" value="NBN77472.1"/>
    <property type="molecule type" value="Genomic_DNA"/>
</dbReference>
<dbReference type="PANTHER" id="PTHR43372">
    <property type="entry name" value="FATTY-ACID AMIDE HYDROLASE"/>
    <property type="match status" value="1"/>
</dbReference>
<dbReference type="SUPFAM" id="SSF75304">
    <property type="entry name" value="Amidase signature (AS) enzymes"/>
    <property type="match status" value="1"/>
</dbReference>
<protein>
    <submittedName>
        <fullName evidence="2">Amidase</fullName>
    </submittedName>
</protein>
<keyword evidence="3" id="KW-1185">Reference proteome</keyword>
<evidence type="ECO:0000313" key="3">
    <source>
        <dbReference type="Proteomes" id="UP000586722"/>
    </source>
</evidence>
<dbReference type="InterPro" id="IPR020556">
    <property type="entry name" value="Amidase_CS"/>
</dbReference>
<reference evidence="3" key="1">
    <citation type="submission" date="2020-01" db="EMBL/GenBank/DDBJ databases">
        <authorList>
            <person name="Fang Y."/>
            <person name="Sun R."/>
            <person name="Nie L."/>
            <person name="He J."/>
            <person name="Hao L."/>
            <person name="Wang L."/>
            <person name="Su S."/>
            <person name="Lv E."/>
            <person name="Zhang Z."/>
            <person name="Xie R."/>
            <person name="Liu H."/>
        </authorList>
    </citation>
    <scope>NUCLEOTIDE SEQUENCE [LARGE SCALE GENOMIC DNA]</scope>
    <source>
        <strain evidence="3">XCT-53</strain>
    </source>
</reference>
<organism evidence="2 3">
    <name type="scientific">Pannonibacter tanglangensis</name>
    <dbReference type="NCBI Taxonomy" id="2750084"/>
    <lineage>
        <taxon>Bacteria</taxon>
        <taxon>Pseudomonadati</taxon>
        <taxon>Pseudomonadota</taxon>
        <taxon>Alphaproteobacteria</taxon>
        <taxon>Hyphomicrobiales</taxon>
        <taxon>Stappiaceae</taxon>
        <taxon>Pannonibacter</taxon>
    </lineage>
</organism>
<evidence type="ECO:0000259" key="1">
    <source>
        <dbReference type="Pfam" id="PF01425"/>
    </source>
</evidence>
<proteinExistence type="predicted"/>
<dbReference type="Proteomes" id="UP000586722">
    <property type="component" value="Unassembled WGS sequence"/>
</dbReference>
<comment type="caution">
    <text evidence="2">The sequence shown here is derived from an EMBL/GenBank/DDBJ whole genome shotgun (WGS) entry which is preliminary data.</text>
</comment>
<dbReference type="InterPro" id="IPR023631">
    <property type="entry name" value="Amidase_dom"/>
</dbReference>
<dbReference type="Pfam" id="PF01425">
    <property type="entry name" value="Amidase"/>
    <property type="match status" value="1"/>
</dbReference>
<dbReference type="PROSITE" id="PS00571">
    <property type="entry name" value="AMIDASES"/>
    <property type="match status" value="1"/>
</dbReference>
<sequence length="504" mass="52507">MTVSGQSAPVLSSTTRWGAAAPLAVAVALQEKLARDLAEQSLQRLADAGSRFAALAGLLPDQARRAARIADDTARTHGPEALVSQPLLGLPVTVKEGLRVAGAPWMMGAYRHRERIADADGTVVQRLRSAGAVIAGVGSMAEMALWPETVNRITGRARHPLDPSRTPGGSSGGDAALVAAGAVTVAVGTDGGGSVRIPAAYCGLYAHKPTAGLVPLTGHVPLDRGPDTAAAPLARFFAPGPMCREAADLWPLLSVMAGPDGIHPRLEAPLPSDLPRPTPAQLQGCTVFVLPAPSITGSEQTDPAQIAAVERAASHLQSAGARLQTVRTDLLNGAFWIWMGTLRCAADVTMEQLVGDGCRLPLLRQTLRHLTGRGAHTTAALLLAWSARLDPTGPRLWRRWRDRGLDLSAELGDMLAGPALLLCPPVPGPAPHHGHAFRHPFNIGATAVFNVLGNPATIAPVLLGPEGLPRAVQIVASPGADHLAVSAALALARTEIFPQDRTVR</sequence>
<feature type="domain" description="Amidase" evidence="1">
    <location>
        <begin position="37"/>
        <end position="483"/>
    </location>
</feature>
<name>A0A7X5J843_9HYPH</name>
<dbReference type="RefSeq" id="WP_161707936.1">
    <property type="nucleotide sequence ID" value="NZ_JAABLQ010000001.1"/>
</dbReference>